<dbReference type="EMBL" id="CADCTR010001835">
    <property type="protein sequence ID" value="CAA9314713.1"/>
    <property type="molecule type" value="Genomic_DNA"/>
</dbReference>
<dbReference type="SUPFAM" id="SSF54909">
    <property type="entry name" value="Dimeric alpha+beta barrel"/>
    <property type="match status" value="1"/>
</dbReference>
<evidence type="ECO:0008006" key="2">
    <source>
        <dbReference type="Google" id="ProtNLM"/>
    </source>
</evidence>
<organism evidence="1">
    <name type="scientific">uncultured Chloroflexia bacterium</name>
    <dbReference type="NCBI Taxonomy" id="1672391"/>
    <lineage>
        <taxon>Bacteria</taxon>
        <taxon>Bacillati</taxon>
        <taxon>Chloroflexota</taxon>
        <taxon>Chloroflexia</taxon>
        <taxon>environmental samples</taxon>
    </lineage>
</organism>
<protein>
    <recommendedName>
        <fullName evidence="2">ABM domain-containing protein</fullName>
    </recommendedName>
</protein>
<sequence length="95" mass="10712">MYLRVTRYRFDSARYDEIVSLAQEVGDAMEGLPGNLSVHIGIDRTLGSGHTVSIWDTLEHANFSRETAPRLGWIVRNLRSIGMQLDPPEISEIVN</sequence>
<dbReference type="AlphaFoldDB" id="A0A6J4KUL9"/>
<gene>
    <name evidence="1" type="ORF">AVDCRST_MAG93-5443</name>
</gene>
<dbReference type="InterPro" id="IPR011008">
    <property type="entry name" value="Dimeric_a/b-barrel"/>
</dbReference>
<name>A0A6J4KUL9_9CHLR</name>
<proteinExistence type="predicted"/>
<reference evidence="1" key="1">
    <citation type="submission" date="2020-02" db="EMBL/GenBank/DDBJ databases">
        <authorList>
            <person name="Meier V. D."/>
        </authorList>
    </citation>
    <scope>NUCLEOTIDE SEQUENCE</scope>
    <source>
        <strain evidence="1">AVDCRST_MAG93</strain>
    </source>
</reference>
<evidence type="ECO:0000313" key="1">
    <source>
        <dbReference type="EMBL" id="CAA9314713.1"/>
    </source>
</evidence>
<accession>A0A6J4KUL9</accession>